<reference evidence="1" key="1">
    <citation type="submission" date="2021-01" db="EMBL/GenBank/DDBJ databases">
        <authorList>
            <consortium name="Genoscope - CEA"/>
            <person name="William W."/>
        </authorList>
    </citation>
    <scope>NUCLEOTIDE SEQUENCE</scope>
</reference>
<evidence type="ECO:0000313" key="1">
    <source>
        <dbReference type="EMBL" id="CAD8079246.1"/>
    </source>
</evidence>
<sequence length="45" mass="5499">MKSFYSFIFFRHRNGQCSQQNLEKKFNKSSNNPEQSMIKQQYFVC</sequence>
<evidence type="ECO:0000313" key="2">
    <source>
        <dbReference type="Proteomes" id="UP000688137"/>
    </source>
</evidence>
<dbReference type="EMBL" id="CAJJDM010000062">
    <property type="protein sequence ID" value="CAD8079246.1"/>
    <property type="molecule type" value="Genomic_DNA"/>
</dbReference>
<accession>A0A8S1MQL8</accession>
<organism evidence="1 2">
    <name type="scientific">Paramecium primaurelia</name>
    <dbReference type="NCBI Taxonomy" id="5886"/>
    <lineage>
        <taxon>Eukaryota</taxon>
        <taxon>Sar</taxon>
        <taxon>Alveolata</taxon>
        <taxon>Ciliophora</taxon>
        <taxon>Intramacronucleata</taxon>
        <taxon>Oligohymenophorea</taxon>
        <taxon>Peniculida</taxon>
        <taxon>Parameciidae</taxon>
        <taxon>Paramecium</taxon>
    </lineage>
</organism>
<protein>
    <submittedName>
        <fullName evidence="1">Uncharacterized protein</fullName>
    </submittedName>
</protein>
<comment type="caution">
    <text evidence="1">The sequence shown here is derived from an EMBL/GenBank/DDBJ whole genome shotgun (WGS) entry which is preliminary data.</text>
</comment>
<proteinExistence type="predicted"/>
<keyword evidence="2" id="KW-1185">Reference proteome</keyword>
<dbReference type="Proteomes" id="UP000688137">
    <property type="component" value="Unassembled WGS sequence"/>
</dbReference>
<name>A0A8S1MQL8_PARPR</name>
<dbReference type="AlphaFoldDB" id="A0A8S1MQL8"/>
<gene>
    <name evidence="1" type="ORF">PPRIM_AZ9-3.1.T0610210</name>
</gene>